<evidence type="ECO:0000259" key="2">
    <source>
        <dbReference type="Pfam" id="PF26607"/>
    </source>
</evidence>
<evidence type="ECO:0000313" key="3">
    <source>
        <dbReference type="EMBL" id="AGZ42010.1"/>
    </source>
</evidence>
<dbReference type="EMBL" id="CP006272">
    <property type="protein sequence ID" value="AGZ42010.1"/>
    <property type="molecule type" value="Genomic_DNA"/>
</dbReference>
<dbReference type="STRING" id="1246995.AFR_18660"/>
<dbReference type="Pfam" id="PF26607">
    <property type="entry name" value="DUF8189"/>
    <property type="match status" value="1"/>
</dbReference>
<feature type="signal peptide" evidence="1">
    <location>
        <begin position="1"/>
        <end position="22"/>
    </location>
</feature>
<dbReference type="HOGENOM" id="CLU_380219_0_0_11"/>
<evidence type="ECO:0000256" key="1">
    <source>
        <dbReference type="SAM" id="SignalP"/>
    </source>
</evidence>
<dbReference type="AlphaFoldDB" id="U5W1Z7"/>
<feature type="chain" id="PRO_5038374800" evidence="1">
    <location>
        <begin position="23"/>
        <end position="728"/>
    </location>
</feature>
<feature type="domain" description="PLL-like beta propeller" evidence="2">
    <location>
        <begin position="103"/>
        <end position="290"/>
    </location>
</feature>
<dbReference type="InterPro" id="IPR058502">
    <property type="entry name" value="PLL-like_beta-prop"/>
</dbReference>
<dbReference type="SUPFAM" id="SSF89372">
    <property type="entry name" value="Fucose-specific lectin"/>
    <property type="match status" value="2"/>
</dbReference>
<organism evidence="3 4">
    <name type="scientific">Actinoplanes friuliensis DSM 7358</name>
    <dbReference type="NCBI Taxonomy" id="1246995"/>
    <lineage>
        <taxon>Bacteria</taxon>
        <taxon>Bacillati</taxon>
        <taxon>Actinomycetota</taxon>
        <taxon>Actinomycetes</taxon>
        <taxon>Micromonosporales</taxon>
        <taxon>Micromonosporaceae</taxon>
        <taxon>Actinoplanes</taxon>
    </lineage>
</organism>
<dbReference type="KEGG" id="afs:AFR_18660"/>
<dbReference type="eggNOG" id="COG4733">
    <property type="taxonomic scope" value="Bacteria"/>
</dbReference>
<gene>
    <name evidence="3" type="ORF">AFR_18660</name>
</gene>
<keyword evidence="4" id="KW-1185">Reference proteome</keyword>
<reference evidence="3 4" key="1">
    <citation type="journal article" date="2014" name="J. Biotechnol.">
        <title>Complete genome sequence of the actinobacterium Actinoplanes friuliensis HAG 010964, producer of the lipopeptide antibiotic friulimycin.</title>
        <authorList>
            <person name="Ruckert C."/>
            <person name="Szczepanowski R."/>
            <person name="Albersmeier A."/>
            <person name="Goesmann A."/>
            <person name="Fischer N."/>
            <person name="Steinkamper A."/>
            <person name="Puhler A."/>
            <person name="Biener R."/>
            <person name="Schwartz D."/>
            <person name="Kalinowski J."/>
        </authorList>
    </citation>
    <scope>NUCLEOTIDE SEQUENCE [LARGE SCALE GENOMIC DNA]</scope>
    <source>
        <strain evidence="3 4">DSM 7358</strain>
    </source>
</reference>
<proteinExistence type="predicted"/>
<name>U5W1Z7_9ACTN</name>
<evidence type="ECO:0000313" key="4">
    <source>
        <dbReference type="Proteomes" id="UP000017746"/>
    </source>
</evidence>
<dbReference type="PATRIC" id="fig|1246995.3.peg.3788"/>
<keyword evidence="1" id="KW-0732">Signal</keyword>
<dbReference type="Proteomes" id="UP000017746">
    <property type="component" value="Chromosome"/>
</dbReference>
<sequence length="728" mass="74013">MLALLGLGGAALVVLPDASASAVPDTTPALAATGAESMSLVWRGSAPRRLNEQTSTGGRWGEAAAFTGARPVGDTSGVGLGADPATGKVVAATVADEQVWVRTEAGGKWSGLGGNATGAPAVAHLGGGAFALVVRDDEGAIRVRYLRGGRWSRWSALGGKFGTSPAAVGRSGSLVVAAAGRNRQVSTTVVTGGRSSGWRNTGVVSTATPGLAAEPGSGTLHLITRNPDLTPAARISVNGARTWGSPTRLNGRLGSGIAATSRARGTVDIAALGLDGRVVQSTRGSGRWGEFRLVATSSTTVLPEDAVTSVSGDPAGTRTIQLAPTARLPKAGEILAATSTPATPDGLLVKVTSVSGRTIQAGPAKLTEAIPEGTIDETFTLGTGDVAARSSGGPLLQPIKKNMTCGNGAKAEVTGSVSITPTFDFDAKWSLLGGVENVAFTGTVTEDAQLKASISGNASCSLKETALLAEPVRFKPITFSVGPVPIVVTPELQLYLDATGSVQAALETSVGQQATAKAGVSYRNGQLSPVSSLSNTFSYQPPTISRTSSAQAGVSPKFSFLIYGVAGPRLSTRAYVRIDSSPAWTLKAGLTAGVKLVVPQLGVDQGKDDIIRFEKTLATGGSTPPATGSKTTIATTRTTARVGDKVTLSGKILNGDGTPAKNAFLYVSWHSPKRDGKGEVLDLRTGADGSYSVTVTLDEKGQHSFNAVYSGTPDADDGSDARVNVQVS</sequence>
<dbReference type="Gene3D" id="2.120.10.70">
    <property type="entry name" value="Fucose-specific lectin"/>
    <property type="match status" value="1"/>
</dbReference>
<protein>
    <submittedName>
        <fullName evidence="3">Ig family protein</fullName>
    </submittedName>
</protein>
<accession>U5W1Z7</accession>